<dbReference type="Proteomes" id="UP000054383">
    <property type="component" value="Unassembled WGS sequence"/>
</dbReference>
<keyword evidence="10" id="KW-1185">Reference proteome</keyword>
<dbReference type="OMA" id="EWMRTII"/>
<keyword evidence="2" id="KW-0479">Metal-binding</keyword>
<reference evidence="9 10" key="1">
    <citation type="submission" date="2015-04" db="EMBL/GenBank/DDBJ databases">
        <authorList>
            <person name="Syromyatnikov M.Y."/>
            <person name="Popov V.N."/>
        </authorList>
    </citation>
    <scope>NUCLEOTIDE SEQUENCE [LARGE SCALE GENOMIC DNA]</scope>
    <source>
        <strain evidence="9">WF-38-12</strain>
    </source>
</reference>
<evidence type="ECO:0000259" key="8">
    <source>
        <dbReference type="PROSITE" id="PS50048"/>
    </source>
</evidence>
<dbReference type="OrthoDB" id="2017365at2759"/>
<comment type="subcellular location">
    <subcellularLocation>
        <location evidence="1">Nucleus</location>
    </subcellularLocation>
</comment>
<evidence type="ECO:0000256" key="5">
    <source>
        <dbReference type="ARBA" id="ARBA00023125"/>
    </source>
</evidence>
<accession>A0A0U1LM40</accession>
<dbReference type="CDD" id="cd00067">
    <property type="entry name" value="GAL4"/>
    <property type="match status" value="1"/>
</dbReference>
<proteinExistence type="predicted"/>
<evidence type="ECO:0000256" key="3">
    <source>
        <dbReference type="ARBA" id="ARBA00022833"/>
    </source>
</evidence>
<dbReference type="AlphaFoldDB" id="A0A0U1LM40"/>
<name>A0A0U1LM40_TALIS</name>
<evidence type="ECO:0000256" key="7">
    <source>
        <dbReference type="ARBA" id="ARBA00023242"/>
    </source>
</evidence>
<dbReference type="GO" id="GO:0003677">
    <property type="term" value="F:DNA binding"/>
    <property type="evidence" value="ECO:0007669"/>
    <property type="project" value="UniProtKB-KW"/>
</dbReference>
<evidence type="ECO:0000313" key="9">
    <source>
        <dbReference type="EMBL" id="CRG84103.1"/>
    </source>
</evidence>
<dbReference type="PANTHER" id="PTHR31668:SF18">
    <property type="entry name" value="MALTOSE FERMENTATION REGULATORY PROTEIN MAL13-RELATED"/>
    <property type="match status" value="1"/>
</dbReference>
<dbReference type="SMART" id="SM00066">
    <property type="entry name" value="GAL4"/>
    <property type="match status" value="1"/>
</dbReference>
<keyword evidence="7" id="KW-0539">Nucleus</keyword>
<gene>
    <name evidence="9" type="ORF">PISL3812_01435</name>
</gene>
<dbReference type="InterPro" id="IPR050797">
    <property type="entry name" value="Carb_Metab_Trans_Reg"/>
</dbReference>
<sequence length="511" mass="56582">MPTLAKRACDTCIARKVRCDGALPCATCEASTRKVQCTYVRPAQKRGPKARRPSIQKALSYGMPPQVTHETKTPALLQDVSDSIQVGVQVGAQPAVLPPHTPAFQFPLVLVDTISKVIREYENNSYSVWPVIRSDVLAQQLALLPSDESTFCLATALCAATIAQLNIPPLESQGYGEAVLVDSSYLSRECIRIREQCDFREHLDVRWVLTSFFLHVYHAKVNKRNSALMYIQEAVSSAKLLGLDKDDQALQGPAAEVVDNREILFSLLWVSERGYSIHLGLTPSFSDRLIVKVVNDAVANTHVYGLVELSKLFAVFDQCTGADISENLLVESEKALQVLEISADKTTTTRLADHSITREWMRIIIWQRALSAGYLSSLSPSTLMDFTFPIAVSHDLLAALRNFSSEDLLPLGRDQLLKCFEIANVLADTLLCSSVFADNTTLQCGPYELLHALYQKLHPFLYLDQTLDSILREKTGQAFLCAPSRLWNLDPPYASNEGEEAPTLQVISAVP</sequence>
<dbReference type="GO" id="GO:0008270">
    <property type="term" value="F:zinc ion binding"/>
    <property type="evidence" value="ECO:0007669"/>
    <property type="project" value="InterPro"/>
</dbReference>
<protein>
    <submittedName>
        <fullName evidence="9">Putative sucrose utilization protein SUC1</fullName>
    </submittedName>
</protein>
<dbReference type="GO" id="GO:0005634">
    <property type="term" value="C:nucleus"/>
    <property type="evidence" value="ECO:0007669"/>
    <property type="project" value="UniProtKB-SubCell"/>
</dbReference>
<dbReference type="CDD" id="cd12148">
    <property type="entry name" value="fungal_TF_MHR"/>
    <property type="match status" value="1"/>
</dbReference>
<evidence type="ECO:0000256" key="4">
    <source>
        <dbReference type="ARBA" id="ARBA00023015"/>
    </source>
</evidence>
<dbReference type="PROSITE" id="PS50048">
    <property type="entry name" value="ZN2_CY6_FUNGAL_2"/>
    <property type="match status" value="1"/>
</dbReference>
<dbReference type="SUPFAM" id="SSF57701">
    <property type="entry name" value="Zn2/Cys6 DNA-binding domain"/>
    <property type="match status" value="1"/>
</dbReference>
<keyword evidence="6" id="KW-0804">Transcription</keyword>
<dbReference type="Gene3D" id="4.10.240.10">
    <property type="entry name" value="Zn(2)-C6 fungal-type DNA-binding domain"/>
    <property type="match status" value="1"/>
</dbReference>
<organism evidence="9 10">
    <name type="scientific">Talaromyces islandicus</name>
    <name type="common">Penicillium islandicum</name>
    <dbReference type="NCBI Taxonomy" id="28573"/>
    <lineage>
        <taxon>Eukaryota</taxon>
        <taxon>Fungi</taxon>
        <taxon>Dikarya</taxon>
        <taxon>Ascomycota</taxon>
        <taxon>Pezizomycotina</taxon>
        <taxon>Eurotiomycetes</taxon>
        <taxon>Eurotiomycetidae</taxon>
        <taxon>Eurotiales</taxon>
        <taxon>Trichocomaceae</taxon>
        <taxon>Talaromyces</taxon>
        <taxon>Talaromyces sect. Islandici</taxon>
    </lineage>
</organism>
<dbReference type="InterPro" id="IPR001138">
    <property type="entry name" value="Zn2Cys6_DnaBD"/>
</dbReference>
<evidence type="ECO:0000256" key="2">
    <source>
        <dbReference type="ARBA" id="ARBA00022723"/>
    </source>
</evidence>
<keyword evidence="4" id="KW-0805">Transcription regulation</keyword>
<keyword evidence="5" id="KW-0238">DNA-binding</keyword>
<dbReference type="Pfam" id="PF00172">
    <property type="entry name" value="Zn_clus"/>
    <property type="match status" value="1"/>
</dbReference>
<evidence type="ECO:0000256" key="6">
    <source>
        <dbReference type="ARBA" id="ARBA00023163"/>
    </source>
</evidence>
<feature type="domain" description="Zn(2)-C6 fungal-type" evidence="8">
    <location>
        <begin position="8"/>
        <end position="39"/>
    </location>
</feature>
<dbReference type="PANTHER" id="PTHR31668">
    <property type="entry name" value="GLUCOSE TRANSPORT TRANSCRIPTION REGULATOR RGT1-RELATED-RELATED"/>
    <property type="match status" value="1"/>
</dbReference>
<dbReference type="GO" id="GO:0000981">
    <property type="term" value="F:DNA-binding transcription factor activity, RNA polymerase II-specific"/>
    <property type="evidence" value="ECO:0007669"/>
    <property type="project" value="InterPro"/>
</dbReference>
<evidence type="ECO:0000256" key="1">
    <source>
        <dbReference type="ARBA" id="ARBA00004123"/>
    </source>
</evidence>
<keyword evidence="3" id="KW-0862">Zinc</keyword>
<dbReference type="InterPro" id="IPR036864">
    <property type="entry name" value="Zn2-C6_fun-type_DNA-bd_sf"/>
</dbReference>
<evidence type="ECO:0000313" key="10">
    <source>
        <dbReference type="Proteomes" id="UP000054383"/>
    </source>
</evidence>
<dbReference type="EMBL" id="CVMT01000001">
    <property type="protein sequence ID" value="CRG84103.1"/>
    <property type="molecule type" value="Genomic_DNA"/>
</dbReference>